<accession>A0A0F9VCF4</accession>
<sequence length="302" mass="34739">MILGIIDLAQIEARILSWIAGQDDLLKGFADGEDIYSEFATTLFGVPVRKARKTDPKEIGKILTIRRGFGKDAILGRGYGMGDQKFFDRCLSNADLKPHFDSGEYNFVFIQKLGKLYHKKYPKISKFWTNIEKAFRWVVKYPNQITTYTLNHQWLSKKKEPCSELAKKLMVDHFIFRFWNDNGMVNIQLPSTRCLKYPQARIVKDRRGGKLKYKKYYLWGGSITENVVQAIARDIFVEGVLRLDAADVSVILRSHDEVVVLLQEKNAEKSLEKAIDIFCVKPSWAKSLPIAGEGELTPYYKK</sequence>
<organism evidence="2">
    <name type="scientific">marine sediment metagenome</name>
    <dbReference type="NCBI Taxonomy" id="412755"/>
    <lineage>
        <taxon>unclassified sequences</taxon>
        <taxon>metagenomes</taxon>
        <taxon>ecological metagenomes</taxon>
    </lineage>
</organism>
<dbReference type="InterPro" id="IPR001098">
    <property type="entry name" value="DNA-dir_DNA_pol_A_palm_dom"/>
</dbReference>
<dbReference type="Gene3D" id="1.10.150.20">
    <property type="entry name" value="5' to 3' exonuclease, C-terminal subdomain"/>
    <property type="match status" value="1"/>
</dbReference>
<evidence type="ECO:0000259" key="1">
    <source>
        <dbReference type="SMART" id="SM00482"/>
    </source>
</evidence>
<dbReference type="GO" id="GO:0003677">
    <property type="term" value="F:DNA binding"/>
    <property type="evidence" value="ECO:0007669"/>
    <property type="project" value="InterPro"/>
</dbReference>
<dbReference type="SUPFAM" id="SSF56672">
    <property type="entry name" value="DNA/RNA polymerases"/>
    <property type="match status" value="1"/>
</dbReference>
<dbReference type="SMART" id="SM00482">
    <property type="entry name" value="POLAc"/>
    <property type="match status" value="1"/>
</dbReference>
<dbReference type="InterPro" id="IPR043502">
    <property type="entry name" value="DNA/RNA_pol_sf"/>
</dbReference>
<dbReference type="AlphaFoldDB" id="A0A0F9VCF4"/>
<feature type="domain" description="DNA-directed DNA polymerase family A palm" evidence="1">
    <location>
        <begin position="2"/>
        <end position="266"/>
    </location>
</feature>
<name>A0A0F9VCF4_9ZZZZ</name>
<protein>
    <recommendedName>
        <fullName evidence="1">DNA-directed DNA polymerase family A palm domain-containing protein</fullName>
    </recommendedName>
</protein>
<dbReference type="EMBL" id="LAZR01000387">
    <property type="protein sequence ID" value="KKN71251.1"/>
    <property type="molecule type" value="Genomic_DNA"/>
</dbReference>
<comment type="caution">
    <text evidence="2">The sequence shown here is derived from an EMBL/GenBank/DDBJ whole genome shotgun (WGS) entry which is preliminary data.</text>
</comment>
<proteinExistence type="predicted"/>
<reference evidence="2" key="1">
    <citation type="journal article" date="2015" name="Nature">
        <title>Complex archaea that bridge the gap between prokaryotes and eukaryotes.</title>
        <authorList>
            <person name="Spang A."/>
            <person name="Saw J.H."/>
            <person name="Jorgensen S.L."/>
            <person name="Zaremba-Niedzwiedzka K."/>
            <person name="Martijn J."/>
            <person name="Lind A.E."/>
            <person name="van Eijk R."/>
            <person name="Schleper C."/>
            <person name="Guy L."/>
            <person name="Ettema T.J."/>
        </authorList>
    </citation>
    <scope>NUCLEOTIDE SEQUENCE</scope>
</reference>
<dbReference type="GO" id="GO:0003887">
    <property type="term" value="F:DNA-directed DNA polymerase activity"/>
    <property type="evidence" value="ECO:0007669"/>
    <property type="project" value="InterPro"/>
</dbReference>
<dbReference type="GO" id="GO:0006260">
    <property type="term" value="P:DNA replication"/>
    <property type="evidence" value="ECO:0007669"/>
    <property type="project" value="InterPro"/>
</dbReference>
<evidence type="ECO:0000313" key="2">
    <source>
        <dbReference type="EMBL" id="KKN71251.1"/>
    </source>
</evidence>
<gene>
    <name evidence="2" type="ORF">LCGC14_0422940</name>
</gene>